<protein>
    <submittedName>
        <fullName evidence="1">Uncharacterized protein</fullName>
    </submittedName>
</protein>
<dbReference type="EMBL" id="OZ018776">
    <property type="protein sequence ID" value="CAK9121641.1"/>
    <property type="molecule type" value="Genomic_DNA"/>
</dbReference>
<keyword evidence="2" id="KW-1185">Reference proteome</keyword>
<dbReference type="RefSeq" id="WP_010422141.1">
    <property type="nucleotide sequence ID" value="NZ_OY974080.1"/>
</dbReference>
<gene>
    <name evidence="1" type="ORF">OB144RH_07630</name>
</gene>
<organism evidence="1 2">
    <name type="scientific">Rickettsia helvetica</name>
    <dbReference type="NCBI Taxonomy" id="35789"/>
    <lineage>
        <taxon>Bacteria</taxon>
        <taxon>Pseudomonadati</taxon>
        <taxon>Pseudomonadota</taxon>
        <taxon>Alphaproteobacteria</taxon>
        <taxon>Rickettsiales</taxon>
        <taxon>Rickettsiaceae</taxon>
        <taxon>Rickettsieae</taxon>
        <taxon>Rickettsia</taxon>
        <taxon>spotted fever group</taxon>
    </lineage>
</organism>
<accession>A0ABP0T6U3</accession>
<evidence type="ECO:0000313" key="2">
    <source>
        <dbReference type="Proteomes" id="UP001642485"/>
    </source>
</evidence>
<name>A0ABP0T6U3_RICHE</name>
<sequence>MVDSLKHLHKTTKLSILDRIITTTKGQDKEEYLAEKVEKLAVKAFINTKPNQDINNKSIINKAEKTNIKEVLSQPSRNLPKTIEQIKKMQQTFKNYPITQSSIQSLKSTPFLKKIVQNNMKDNFLQPIRY</sequence>
<dbReference type="Proteomes" id="UP001642485">
    <property type="component" value="Chromosome"/>
</dbReference>
<evidence type="ECO:0000313" key="1">
    <source>
        <dbReference type="EMBL" id="CAK9121641.1"/>
    </source>
</evidence>
<proteinExistence type="predicted"/>
<reference evidence="1 2" key="1">
    <citation type="submission" date="2024-02" db="EMBL/GenBank/DDBJ databases">
        <authorList>
            <person name="Nijsse B."/>
            <person name="Sprong H."/>
        </authorList>
    </citation>
    <scope>NUCLEOTIDE SEQUENCE [LARGE SCALE GENOMIC DNA]</scope>
    <source>
        <strain evidence="1">OB144</strain>
    </source>
</reference>